<proteinExistence type="predicted"/>
<reference evidence="1 2" key="1">
    <citation type="submission" date="2019-06" db="EMBL/GenBank/DDBJ databases">
        <title>Paenimaribius caenipelagi gen. nov., sp. nov., isolated from a tidal flat.</title>
        <authorList>
            <person name="Yoon J.-H."/>
        </authorList>
    </citation>
    <scope>NUCLEOTIDE SEQUENCE [LARGE SCALE GENOMIC DNA]</scope>
    <source>
        <strain evidence="1 2">JBTF-M29</strain>
    </source>
</reference>
<dbReference type="OrthoDB" id="9811423at2"/>
<dbReference type="PANTHER" id="PTHR35175">
    <property type="entry name" value="DUF1289 DOMAIN-CONTAINING PROTEIN"/>
    <property type="match status" value="1"/>
</dbReference>
<protein>
    <submittedName>
        <fullName evidence="1">DUF1289 domain-containing protein</fullName>
    </submittedName>
</protein>
<evidence type="ECO:0000313" key="2">
    <source>
        <dbReference type="Proteomes" id="UP000318590"/>
    </source>
</evidence>
<comment type="caution">
    <text evidence="1">The sequence shown here is derived from an EMBL/GenBank/DDBJ whole genome shotgun (WGS) entry which is preliminary data.</text>
</comment>
<gene>
    <name evidence="1" type="ORF">FEV53_00895</name>
</gene>
<dbReference type="Pfam" id="PF06945">
    <property type="entry name" value="DUF1289"/>
    <property type="match status" value="1"/>
</dbReference>
<evidence type="ECO:0000313" key="1">
    <source>
        <dbReference type="EMBL" id="TRD23606.1"/>
    </source>
</evidence>
<organism evidence="1 2">
    <name type="scientific">Palleronia caenipelagi</name>
    <dbReference type="NCBI Taxonomy" id="2489174"/>
    <lineage>
        <taxon>Bacteria</taxon>
        <taxon>Pseudomonadati</taxon>
        <taxon>Pseudomonadota</taxon>
        <taxon>Alphaproteobacteria</taxon>
        <taxon>Rhodobacterales</taxon>
        <taxon>Roseobacteraceae</taxon>
        <taxon>Palleronia</taxon>
    </lineage>
</organism>
<sequence length="76" mass="8792">MEDTVWKRDEIESPCIKVCVVHPAARICTGCLRTLDEIAGWGRMTAEARREIMDRLEERRPLLSQRRGGRARNRVA</sequence>
<accession>A0A547QB99</accession>
<keyword evidence="2" id="KW-1185">Reference proteome</keyword>
<dbReference type="EMBL" id="VFSV01000001">
    <property type="protein sequence ID" value="TRD23606.1"/>
    <property type="molecule type" value="Genomic_DNA"/>
</dbReference>
<dbReference type="InterPro" id="IPR010710">
    <property type="entry name" value="DUF1289"/>
</dbReference>
<dbReference type="RefSeq" id="WP_142832928.1">
    <property type="nucleotide sequence ID" value="NZ_VFSV01000001.1"/>
</dbReference>
<dbReference type="AlphaFoldDB" id="A0A547QB99"/>
<dbReference type="PANTHER" id="PTHR35175:SF2">
    <property type="entry name" value="DUF1289 DOMAIN-CONTAINING PROTEIN"/>
    <property type="match status" value="1"/>
</dbReference>
<dbReference type="Proteomes" id="UP000318590">
    <property type="component" value="Unassembled WGS sequence"/>
</dbReference>
<name>A0A547QB99_9RHOB</name>